<dbReference type="AlphaFoldDB" id="A0A0U4CKU1"/>
<keyword evidence="6" id="KW-0234">DNA repair</keyword>
<dbReference type="InterPro" id="IPR007581">
    <property type="entry name" value="Endonuclease-V"/>
</dbReference>
<dbReference type="GO" id="GO:0006281">
    <property type="term" value="P:DNA repair"/>
    <property type="evidence" value="ECO:0007669"/>
    <property type="project" value="UniProtKB-UniRule"/>
</dbReference>
<keyword evidence="4 6" id="KW-0255">Endonuclease</keyword>
<evidence type="ECO:0000256" key="3">
    <source>
        <dbReference type="ARBA" id="ARBA00022722"/>
    </source>
</evidence>
<keyword evidence="6" id="KW-0460">Magnesium</keyword>
<dbReference type="NCBIfam" id="NF008629">
    <property type="entry name" value="PRK11617.1"/>
    <property type="match status" value="1"/>
</dbReference>
<reference evidence="7 8" key="1">
    <citation type="submission" date="2015-12" db="EMBL/GenBank/DDBJ databases">
        <authorList>
            <person name="Shamseldin A."/>
            <person name="Moawad H."/>
            <person name="Abd El-Rahim W.M."/>
            <person name="Sadowsky M.J."/>
        </authorList>
    </citation>
    <scope>NUCLEOTIDE SEQUENCE [LARGE SCALE GENOMIC DNA]</scope>
    <source>
        <strain evidence="7 8">DG5B</strain>
    </source>
</reference>
<dbReference type="OrthoDB" id="9790916at2"/>
<feature type="binding site" evidence="6">
    <location>
        <position position="113"/>
    </location>
    <ligand>
        <name>Mg(2+)</name>
        <dbReference type="ChEBI" id="CHEBI:18420"/>
    </ligand>
</feature>
<dbReference type="PANTHER" id="PTHR28511">
    <property type="entry name" value="ENDONUCLEASE V"/>
    <property type="match status" value="1"/>
</dbReference>
<proteinExistence type="inferred from homology"/>
<sequence length="232" mass="25749">MAYYRPPGPPPDPVLVQTLTQQQQEMRLRVRAEPLAQEPRLIAGCDSSFPTPDTILSVFVVLKFPSLELVEKVYNYGVVDMPYVPGFLSFREAPNVIEAFAKLQNKPDVIMVDGHGIAHPRRMGIAAHLGVLLDMPTFGVAKQKLTGTFVEPGPERGQISPLTDAKTGELIGQVIRSKDKVLPLFVSPGHRCDQATATRLTLACLRGYKLPEPTRLADHWAEQFKKEVRQAQ</sequence>
<comment type="function">
    <text evidence="6">DNA repair enzyme involved in the repair of deaminated bases. Selectively cleaves double-stranded DNA at the second phosphodiester bond 3' to a deoxyinosine leaving behind the intact lesion on the nicked DNA.</text>
</comment>
<evidence type="ECO:0000256" key="6">
    <source>
        <dbReference type="HAMAP-Rule" id="MF_00801"/>
    </source>
</evidence>
<dbReference type="CDD" id="cd06559">
    <property type="entry name" value="Endonuclease_V"/>
    <property type="match status" value="1"/>
</dbReference>
<comment type="catalytic activity">
    <reaction evidence="6">
        <text>Endonucleolytic cleavage at apurinic or apyrimidinic sites to products with a 5'-phosphate.</text>
        <dbReference type="EC" id="3.1.21.7"/>
    </reaction>
</comment>
<dbReference type="RefSeq" id="WP_068188804.1">
    <property type="nucleotide sequence ID" value="NZ_CP013909.1"/>
</dbReference>
<keyword evidence="6" id="KW-0479">Metal-binding</keyword>
<evidence type="ECO:0000256" key="4">
    <source>
        <dbReference type="ARBA" id="ARBA00022759"/>
    </source>
</evidence>
<keyword evidence="2 6" id="KW-0963">Cytoplasm</keyword>
<comment type="subcellular location">
    <subcellularLocation>
        <location evidence="1 6">Cytoplasm</location>
    </subcellularLocation>
</comment>
<dbReference type="Gene3D" id="3.30.2170.10">
    <property type="entry name" value="archaeoglobus fulgidus dsm 4304 superfamily"/>
    <property type="match status" value="1"/>
</dbReference>
<keyword evidence="5 6" id="KW-0378">Hydrolase</keyword>
<keyword evidence="6" id="KW-0227">DNA damage</keyword>
<feature type="site" description="Interaction with target DNA" evidence="6">
    <location>
        <position position="83"/>
    </location>
</feature>
<evidence type="ECO:0000256" key="2">
    <source>
        <dbReference type="ARBA" id="ARBA00022490"/>
    </source>
</evidence>
<protein>
    <recommendedName>
        <fullName evidence="6">Endonuclease V</fullName>
        <ecNumber evidence="6">3.1.21.7</ecNumber>
    </recommendedName>
    <alternativeName>
        <fullName evidence="6">Deoxyinosine 3'endonuclease</fullName>
    </alternativeName>
    <alternativeName>
        <fullName evidence="6">Deoxyribonuclease V</fullName>
        <shortName evidence="6">DNase V</shortName>
    </alternativeName>
</protein>
<dbReference type="EMBL" id="CP013909">
    <property type="protein sequence ID" value="ALW83854.1"/>
    <property type="molecule type" value="Genomic_DNA"/>
</dbReference>
<dbReference type="Proteomes" id="UP000059542">
    <property type="component" value="Chromosome"/>
</dbReference>
<keyword evidence="3 6" id="KW-0540">Nuclease</keyword>
<evidence type="ECO:0000313" key="7">
    <source>
        <dbReference type="EMBL" id="ALW83854.1"/>
    </source>
</evidence>
<evidence type="ECO:0000313" key="8">
    <source>
        <dbReference type="Proteomes" id="UP000059542"/>
    </source>
</evidence>
<dbReference type="HAMAP" id="MF_00801">
    <property type="entry name" value="Endonuclease_5"/>
    <property type="match status" value="1"/>
</dbReference>
<dbReference type="STRING" id="1411621.AUC43_01285"/>
<dbReference type="GO" id="GO:0043737">
    <property type="term" value="F:deoxyribonuclease V activity"/>
    <property type="evidence" value="ECO:0007669"/>
    <property type="project" value="UniProtKB-UniRule"/>
</dbReference>
<comment type="cofactor">
    <cofactor evidence="6">
        <name>Mg(2+)</name>
        <dbReference type="ChEBI" id="CHEBI:18420"/>
    </cofactor>
</comment>
<keyword evidence="8" id="KW-1185">Reference proteome</keyword>
<accession>A0A0U4CKU1</accession>
<gene>
    <name evidence="6" type="primary">nfi</name>
    <name evidence="7" type="ORF">AUC43_01285</name>
</gene>
<evidence type="ECO:0000256" key="1">
    <source>
        <dbReference type="ARBA" id="ARBA00004496"/>
    </source>
</evidence>
<feature type="binding site" evidence="6">
    <location>
        <position position="46"/>
    </location>
    <ligand>
        <name>Mg(2+)</name>
        <dbReference type="ChEBI" id="CHEBI:18420"/>
    </ligand>
</feature>
<organism evidence="7 8">
    <name type="scientific">Hymenobacter sedentarius</name>
    <dbReference type="NCBI Taxonomy" id="1411621"/>
    <lineage>
        <taxon>Bacteria</taxon>
        <taxon>Pseudomonadati</taxon>
        <taxon>Bacteroidota</taxon>
        <taxon>Cytophagia</taxon>
        <taxon>Cytophagales</taxon>
        <taxon>Hymenobacteraceae</taxon>
        <taxon>Hymenobacter</taxon>
    </lineage>
</organism>
<dbReference type="GO" id="GO:0000287">
    <property type="term" value="F:magnesium ion binding"/>
    <property type="evidence" value="ECO:0007669"/>
    <property type="project" value="UniProtKB-UniRule"/>
</dbReference>
<evidence type="ECO:0000256" key="5">
    <source>
        <dbReference type="ARBA" id="ARBA00022801"/>
    </source>
</evidence>
<name>A0A0U4CKU1_9BACT</name>
<dbReference type="GO" id="GO:0003727">
    <property type="term" value="F:single-stranded RNA binding"/>
    <property type="evidence" value="ECO:0007669"/>
    <property type="project" value="TreeGrafter"/>
</dbReference>
<dbReference type="GO" id="GO:0016891">
    <property type="term" value="F:RNA endonuclease activity producing 5'-phosphomonoesters, hydrolytic mechanism"/>
    <property type="evidence" value="ECO:0007669"/>
    <property type="project" value="TreeGrafter"/>
</dbReference>
<dbReference type="KEGG" id="hyg:AUC43_01285"/>
<dbReference type="EC" id="3.1.21.7" evidence="6"/>
<dbReference type="PANTHER" id="PTHR28511:SF1">
    <property type="entry name" value="ENDONUCLEASE V"/>
    <property type="match status" value="1"/>
</dbReference>
<dbReference type="Pfam" id="PF04493">
    <property type="entry name" value="Endonuclease_5"/>
    <property type="match status" value="1"/>
</dbReference>
<dbReference type="GO" id="GO:0005737">
    <property type="term" value="C:cytoplasm"/>
    <property type="evidence" value="ECO:0007669"/>
    <property type="project" value="UniProtKB-SubCell"/>
</dbReference>
<comment type="similarity">
    <text evidence="6">Belongs to the endonuclease V family.</text>
</comment>